<feature type="domain" description="N-acetyltransferase" evidence="3">
    <location>
        <begin position="6"/>
        <end position="167"/>
    </location>
</feature>
<evidence type="ECO:0000256" key="2">
    <source>
        <dbReference type="ARBA" id="ARBA00023315"/>
    </source>
</evidence>
<dbReference type="Gene3D" id="3.40.630.30">
    <property type="match status" value="1"/>
</dbReference>
<dbReference type="STRING" id="1884261.A0A5C3QRZ3"/>
<keyword evidence="5" id="KW-1185">Reference proteome</keyword>
<name>A0A5C3QRZ3_9AGAR</name>
<dbReference type="PROSITE" id="PS51186">
    <property type="entry name" value="GNAT"/>
    <property type="match status" value="1"/>
</dbReference>
<gene>
    <name evidence="4" type="ORF">BDV98DRAFT_580788</name>
</gene>
<dbReference type="SUPFAM" id="SSF55729">
    <property type="entry name" value="Acyl-CoA N-acyltransferases (Nat)"/>
    <property type="match status" value="1"/>
</dbReference>
<dbReference type="PANTHER" id="PTHR42919">
    <property type="entry name" value="N-ALPHA-ACETYLTRANSFERASE"/>
    <property type="match status" value="1"/>
</dbReference>
<keyword evidence="2" id="KW-0012">Acyltransferase</keyword>
<evidence type="ECO:0000313" key="4">
    <source>
        <dbReference type="EMBL" id="TFL04756.1"/>
    </source>
</evidence>
<reference evidence="4 5" key="1">
    <citation type="journal article" date="2019" name="Nat. Ecol. Evol.">
        <title>Megaphylogeny resolves global patterns of mushroom evolution.</title>
        <authorList>
            <person name="Varga T."/>
            <person name="Krizsan K."/>
            <person name="Foldi C."/>
            <person name="Dima B."/>
            <person name="Sanchez-Garcia M."/>
            <person name="Sanchez-Ramirez S."/>
            <person name="Szollosi G.J."/>
            <person name="Szarkandi J.G."/>
            <person name="Papp V."/>
            <person name="Albert L."/>
            <person name="Andreopoulos W."/>
            <person name="Angelini C."/>
            <person name="Antonin V."/>
            <person name="Barry K.W."/>
            <person name="Bougher N.L."/>
            <person name="Buchanan P."/>
            <person name="Buyck B."/>
            <person name="Bense V."/>
            <person name="Catcheside P."/>
            <person name="Chovatia M."/>
            <person name="Cooper J."/>
            <person name="Damon W."/>
            <person name="Desjardin D."/>
            <person name="Finy P."/>
            <person name="Geml J."/>
            <person name="Haridas S."/>
            <person name="Hughes K."/>
            <person name="Justo A."/>
            <person name="Karasinski D."/>
            <person name="Kautmanova I."/>
            <person name="Kiss B."/>
            <person name="Kocsube S."/>
            <person name="Kotiranta H."/>
            <person name="LaButti K.M."/>
            <person name="Lechner B.E."/>
            <person name="Liimatainen K."/>
            <person name="Lipzen A."/>
            <person name="Lukacs Z."/>
            <person name="Mihaltcheva S."/>
            <person name="Morgado L.N."/>
            <person name="Niskanen T."/>
            <person name="Noordeloos M.E."/>
            <person name="Ohm R.A."/>
            <person name="Ortiz-Santana B."/>
            <person name="Ovrebo C."/>
            <person name="Racz N."/>
            <person name="Riley R."/>
            <person name="Savchenko A."/>
            <person name="Shiryaev A."/>
            <person name="Soop K."/>
            <person name="Spirin V."/>
            <person name="Szebenyi C."/>
            <person name="Tomsovsky M."/>
            <person name="Tulloss R.E."/>
            <person name="Uehling J."/>
            <person name="Grigoriev I.V."/>
            <person name="Vagvolgyi C."/>
            <person name="Papp T."/>
            <person name="Martin F.M."/>
            <person name="Miettinen O."/>
            <person name="Hibbett D.S."/>
            <person name="Nagy L.G."/>
        </authorList>
    </citation>
    <scope>NUCLEOTIDE SEQUENCE [LARGE SCALE GENOMIC DNA]</scope>
    <source>
        <strain evidence="4 5">CBS 309.79</strain>
    </source>
</reference>
<evidence type="ECO:0000256" key="1">
    <source>
        <dbReference type="ARBA" id="ARBA00022679"/>
    </source>
</evidence>
<dbReference type="InterPro" id="IPR051556">
    <property type="entry name" value="N-term/lysine_N-AcTrnsfr"/>
</dbReference>
<dbReference type="InterPro" id="IPR016181">
    <property type="entry name" value="Acyl_CoA_acyltransferase"/>
</dbReference>
<sequence>MENQPIAIRPLRAQDIHDVYQLHKALLPLSYPPAFFRQCILHPQKQLCLVVESPSTTPKIVAFLTASVQQAPQSPVRELHILTLGVASTHRRQGLATELIRAAILLLQKNLACADTPSHIKLVAHAAVSNAHARAFFRKTMVHELEEERVEGLYRKSGMMLASKDAYRFTSYAPLGMDLCVGAL</sequence>
<dbReference type="GO" id="GO:0007064">
    <property type="term" value="P:mitotic sister chromatid cohesion"/>
    <property type="evidence" value="ECO:0007669"/>
    <property type="project" value="TreeGrafter"/>
</dbReference>
<dbReference type="CDD" id="cd04301">
    <property type="entry name" value="NAT_SF"/>
    <property type="match status" value="1"/>
</dbReference>
<proteinExistence type="predicted"/>
<evidence type="ECO:0000259" key="3">
    <source>
        <dbReference type="PROSITE" id="PS51186"/>
    </source>
</evidence>
<dbReference type="Pfam" id="PF00583">
    <property type="entry name" value="Acetyltransf_1"/>
    <property type="match status" value="1"/>
</dbReference>
<dbReference type="AlphaFoldDB" id="A0A5C3QRZ3"/>
<protein>
    <recommendedName>
        <fullName evidence="3">N-acetyltransferase domain-containing protein</fullName>
    </recommendedName>
</protein>
<evidence type="ECO:0000313" key="5">
    <source>
        <dbReference type="Proteomes" id="UP000305067"/>
    </source>
</evidence>
<dbReference type="Proteomes" id="UP000305067">
    <property type="component" value="Unassembled WGS sequence"/>
</dbReference>
<organism evidence="4 5">
    <name type="scientific">Pterulicium gracile</name>
    <dbReference type="NCBI Taxonomy" id="1884261"/>
    <lineage>
        <taxon>Eukaryota</taxon>
        <taxon>Fungi</taxon>
        <taxon>Dikarya</taxon>
        <taxon>Basidiomycota</taxon>
        <taxon>Agaricomycotina</taxon>
        <taxon>Agaricomycetes</taxon>
        <taxon>Agaricomycetidae</taxon>
        <taxon>Agaricales</taxon>
        <taxon>Pleurotineae</taxon>
        <taxon>Pterulaceae</taxon>
        <taxon>Pterulicium</taxon>
    </lineage>
</organism>
<accession>A0A5C3QRZ3</accession>
<dbReference type="PANTHER" id="PTHR42919:SF8">
    <property type="entry name" value="N-ALPHA-ACETYLTRANSFERASE 50"/>
    <property type="match status" value="1"/>
</dbReference>
<dbReference type="InterPro" id="IPR000182">
    <property type="entry name" value="GNAT_dom"/>
</dbReference>
<dbReference type="EMBL" id="ML178818">
    <property type="protein sequence ID" value="TFL04756.1"/>
    <property type="molecule type" value="Genomic_DNA"/>
</dbReference>
<dbReference type="GO" id="GO:0031415">
    <property type="term" value="C:NatA complex"/>
    <property type="evidence" value="ECO:0007669"/>
    <property type="project" value="TreeGrafter"/>
</dbReference>
<dbReference type="OrthoDB" id="47374at2759"/>
<dbReference type="GO" id="GO:0016747">
    <property type="term" value="F:acyltransferase activity, transferring groups other than amino-acyl groups"/>
    <property type="evidence" value="ECO:0007669"/>
    <property type="project" value="InterPro"/>
</dbReference>
<keyword evidence="1" id="KW-0808">Transferase</keyword>